<dbReference type="InterPro" id="IPR000182">
    <property type="entry name" value="GNAT_dom"/>
</dbReference>
<dbReference type="SUPFAM" id="SSF55729">
    <property type="entry name" value="Acyl-CoA N-acyltransferases (Nat)"/>
    <property type="match status" value="1"/>
</dbReference>
<dbReference type="Pfam" id="PF00583">
    <property type="entry name" value="Acetyltransf_1"/>
    <property type="match status" value="1"/>
</dbReference>
<dbReference type="PROSITE" id="PS51186">
    <property type="entry name" value="GNAT"/>
    <property type="match status" value="1"/>
</dbReference>
<evidence type="ECO:0000256" key="1">
    <source>
        <dbReference type="SAM" id="MobiDB-lite"/>
    </source>
</evidence>
<gene>
    <name evidence="3" type="ORF">PGB27_18375</name>
</gene>
<dbReference type="RefSeq" id="WP_274201844.1">
    <property type="nucleotide sequence ID" value="NZ_JAQZAO010000008.1"/>
</dbReference>
<proteinExistence type="predicted"/>
<protein>
    <submittedName>
        <fullName evidence="3">GNAT family N-acetyltransferase</fullName>
    </submittedName>
</protein>
<name>A0ABT5SZ94_9PSEU</name>
<dbReference type="Gene3D" id="3.40.630.30">
    <property type="match status" value="1"/>
</dbReference>
<accession>A0ABT5SZ94</accession>
<feature type="domain" description="N-acetyltransferase" evidence="2">
    <location>
        <begin position="61"/>
        <end position="236"/>
    </location>
</feature>
<reference evidence="3 4" key="1">
    <citation type="submission" date="2023-02" db="EMBL/GenBank/DDBJ databases">
        <title>Genome sequencing required for Actinomycetospora new species description.</title>
        <authorList>
            <person name="Saimee Y."/>
            <person name="Duangmal K."/>
        </authorList>
    </citation>
    <scope>NUCLEOTIDE SEQUENCE [LARGE SCALE GENOMIC DNA]</scope>
    <source>
        <strain evidence="3 4">DW7H6</strain>
    </source>
</reference>
<dbReference type="InterPro" id="IPR016181">
    <property type="entry name" value="Acyl_CoA_acyltransferase"/>
</dbReference>
<sequence length="236" mass="24575">MTSSDSEVRHREEGHIMRLVSRIVTGAVTSTVASAHTSTVTATAPAGGRPVPRPHDRPPSVTLRELGPGETDVLDAVFAGLSGHSRYLRFHGATPRLTGPVRRTLAAVDGRRHIAVAAFGPDGVPIGIARLIGSGGTQRRGAAAPEAVGNLRAVELAIEVVDAWQGQGIGRRLLVAVAARGRQERYARLVADVVAENTAMRVLLASVLPIVSVETDGHQVTLTADLRAGVLGLAAA</sequence>
<organism evidence="3 4">
    <name type="scientific">Actinomycetospora lemnae</name>
    <dbReference type="NCBI Taxonomy" id="3019891"/>
    <lineage>
        <taxon>Bacteria</taxon>
        <taxon>Bacillati</taxon>
        <taxon>Actinomycetota</taxon>
        <taxon>Actinomycetes</taxon>
        <taxon>Pseudonocardiales</taxon>
        <taxon>Pseudonocardiaceae</taxon>
        <taxon>Actinomycetospora</taxon>
    </lineage>
</organism>
<evidence type="ECO:0000313" key="3">
    <source>
        <dbReference type="EMBL" id="MDD7967307.1"/>
    </source>
</evidence>
<dbReference type="EMBL" id="JAQZAO010000008">
    <property type="protein sequence ID" value="MDD7967307.1"/>
    <property type="molecule type" value="Genomic_DNA"/>
</dbReference>
<keyword evidence="4" id="KW-1185">Reference proteome</keyword>
<evidence type="ECO:0000259" key="2">
    <source>
        <dbReference type="PROSITE" id="PS51186"/>
    </source>
</evidence>
<feature type="region of interest" description="Disordered" evidence="1">
    <location>
        <begin position="34"/>
        <end position="59"/>
    </location>
</feature>
<evidence type="ECO:0000313" key="4">
    <source>
        <dbReference type="Proteomes" id="UP001300763"/>
    </source>
</evidence>
<dbReference type="Proteomes" id="UP001300763">
    <property type="component" value="Unassembled WGS sequence"/>
</dbReference>
<comment type="caution">
    <text evidence="3">The sequence shown here is derived from an EMBL/GenBank/DDBJ whole genome shotgun (WGS) entry which is preliminary data.</text>
</comment>
<feature type="compositionally biased region" description="Low complexity" evidence="1">
    <location>
        <begin position="34"/>
        <end position="46"/>
    </location>
</feature>